<reference evidence="8 9" key="1">
    <citation type="journal article" date="2009" name="Nature">
        <title>Evolution of pathogenicity and sexual reproduction in eight Candida genomes.</title>
        <authorList>
            <person name="Butler G."/>
            <person name="Rasmussen M.D."/>
            <person name="Lin M.F."/>
            <person name="Santos M.A."/>
            <person name="Sakthikumar S."/>
            <person name="Munro C.A."/>
            <person name="Rheinbay E."/>
            <person name="Grabherr M."/>
            <person name="Forche A."/>
            <person name="Reedy J.L."/>
            <person name="Agrafioti I."/>
            <person name="Arnaud M.B."/>
            <person name="Bates S."/>
            <person name="Brown A.J."/>
            <person name="Brunke S."/>
            <person name="Costanzo M.C."/>
            <person name="Fitzpatrick D.A."/>
            <person name="de Groot P.W."/>
            <person name="Harris D."/>
            <person name="Hoyer L.L."/>
            <person name="Hube B."/>
            <person name="Klis F.M."/>
            <person name="Kodira C."/>
            <person name="Lennard N."/>
            <person name="Logue M.E."/>
            <person name="Martin R."/>
            <person name="Neiman A.M."/>
            <person name="Nikolaou E."/>
            <person name="Quail M.A."/>
            <person name="Quinn J."/>
            <person name="Santos M.C."/>
            <person name="Schmitzberger F.F."/>
            <person name="Sherlock G."/>
            <person name="Shah P."/>
            <person name="Silverstein K.A."/>
            <person name="Skrzypek M.S."/>
            <person name="Soll D."/>
            <person name="Staggs R."/>
            <person name="Stansfield I."/>
            <person name="Stumpf M.P."/>
            <person name="Sudbery P.E."/>
            <person name="Srikantha T."/>
            <person name="Zeng Q."/>
            <person name="Berman J."/>
            <person name="Berriman M."/>
            <person name="Heitman J."/>
            <person name="Gow N.A."/>
            <person name="Lorenz M.C."/>
            <person name="Birren B.W."/>
            <person name="Kellis M."/>
            <person name="Cuomo C.A."/>
        </authorList>
    </citation>
    <scope>NUCLEOTIDE SEQUENCE [LARGE SCALE GENOMIC DNA]</scope>
    <source>
        <strain evidence="9">ATCC MYA-3404 / T1</strain>
    </source>
</reference>
<dbReference type="HOGENOM" id="CLU_076665_0_0_1"/>
<dbReference type="GO" id="GO:0051123">
    <property type="term" value="P:RNA polymerase II preinitiation complex assembly"/>
    <property type="evidence" value="ECO:0007669"/>
    <property type="project" value="TreeGrafter"/>
</dbReference>
<dbReference type="RefSeq" id="XP_002550700.1">
    <property type="nucleotide sequence ID" value="XM_002550654.1"/>
</dbReference>
<dbReference type="PANTHER" id="PTHR11380">
    <property type="entry name" value="TRANSCRIPTION INITIATION FACTOR TFIID/SUPT3-RELATED"/>
    <property type="match status" value="1"/>
</dbReference>
<evidence type="ECO:0000313" key="8">
    <source>
        <dbReference type="EMBL" id="EER31268.1"/>
    </source>
</evidence>
<name>C5MG05_CANTT</name>
<dbReference type="GeneID" id="8299072"/>
<feature type="region of interest" description="Disordered" evidence="7">
    <location>
        <begin position="1"/>
        <end position="38"/>
    </location>
</feature>
<evidence type="ECO:0000256" key="4">
    <source>
        <dbReference type="ARBA" id="ARBA00023242"/>
    </source>
</evidence>
<comment type="similarity">
    <text evidence="5">Belongs to the TAF13 family.</text>
</comment>
<evidence type="ECO:0000256" key="3">
    <source>
        <dbReference type="ARBA" id="ARBA00023163"/>
    </source>
</evidence>
<dbReference type="Proteomes" id="UP000002037">
    <property type="component" value="Unassembled WGS sequence"/>
</dbReference>
<evidence type="ECO:0000313" key="9">
    <source>
        <dbReference type="Proteomes" id="UP000002037"/>
    </source>
</evidence>
<keyword evidence="2" id="KW-0805">Transcription regulation</keyword>
<dbReference type="GO" id="GO:0005669">
    <property type="term" value="C:transcription factor TFIID complex"/>
    <property type="evidence" value="ECO:0007669"/>
    <property type="project" value="TreeGrafter"/>
</dbReference>
<dbReference type="EMBL" id="GG692401">
    <property type="protein sequence ID" value="EER31268.1"/>
    <property type="molecule type" value="Genomic_DNA"/>
</dbReference>
<evidence type="ECO:0000256" key="6">
    <source>
        <dbReference type="ARBA" id="ARBA00040136"/>
    </source>
</evidence>
<organism evidence="8 9">
    <name type="scientific">Candida tropicalis (strain ATCC MYA-3404 / T1)</name>
    <name type="common">Yeast</name>
    <dbReference type="NCBI Taxonomy" id="294747"/>
    <lineage>
        <taxon>Eukaryota</taxon>
        <taxon>Fungi</taxon>
        <taxon>Dikarya</taxon>
        <taxon>Ascomycota</taxon>
        <taxon>Saccharomycotina</taxon>
        <taxon>Pichiomycetes</taxon>
        <taxon>Debaryomycetaceae</taxon>
        <taxon>Candida/Lodderomyces clade</taxon>
        <taxon>Candida</taxon>
    </lineage>
</organism>
<sequence>MSTNPSNKTESTSAESSKKSKPPATLPPITNPKRKRKRQKLFTKDIENLLYAMGDRPVSTDATVNALEDVLVEYITQVSYSMVNFAKSQNRTRVKLNDLAFTLRNDPAKLARFRYILEQSYKIERAKRMFDDNNDKYDADSKNDEDADDDEDDDNDEAKEGVENGGGTSDKLQKVNGKNKSDSSDKSQKKKRRKVTGNVMIEQD</sequence>
<dbReference type="eggNOG" id="KOG3901">
    <property type="taxonomic scope" value="Eukaryota"/>
</dbReference>
<evidence type="ECO:0000256" key="2">
    <source>
        <dbReference type="ARBA" id="ARBA00023015"/>
    </source>
</evidence>
<dbReference type="PANTHER" id="PTHR11380:SF5">
    <property type="entry name" value="TRANSCRIPTION INITIATION FACTOR TFIID SUBUNIT 13"/>
    <property type="match status" value="1"/>
</dbReference>
<protein>
    <recommendedName>
        <fullName evidence="6">Transcription initiation factor TFIID subunit 13</fullName>
    </recommendedName>
</protein>
<feature type="compositionally biased region" description="Basic and acidic residues" evidence="7">
    <location>
        <begin position="133"/>
        <end position="144"/>
    </location>
</feature>
<dbReference type="AlphaFoldDB" id="C5MG05"/>
<dbReference type="GO" id="GO:0046982">
    <property type="term" value="F:protein heterodimerization activity"/>
    <property type="evidence" value="ECO:0007669"/>
    <property type="project" value="InterPro"/>
</dbReference>
<accession>C5MG05</accession>
<keyword evidence="9" id="KW-1185">Reference proteome</keyword>
<dbReference type="InterPro" id="IPR009072">
    <property type="entry name" value="Histone-fold"/>
</dbReference>
<keyword evidence="3" id="KW-0804">Transcription</keyword>
<evidence type="ECO:0000256" key="1">
    <source>
        <dbReference type="ARBA" id="ARBA00004123"/>
    </source>
</evidence>
<gene>
    <name evidence="8" type="ORF">CTRG_04998</name>
</gene>
<evidence type="ECO:0000256" key="7">
    <source>
        <dbReference type="SAM" id="MobiDB-lite"/>
    </source>
</evidence>
<feature type="region of interest" description="Disordered" evidence="7">
    <location>
        <begin position="133"/>
        <end position="204"/>
    </location>
</feature>
<dbReference type="OrthoDB" id="10266074at2759"/>
<dbReference type="KEGG" id="ctp:CTRG_04998"/>
<feature type="compositionally biased region" description="Acidic residues" evidence="7">
    <location>
        <begin position="145"/>
        <end position="157"/>
    </location>
</feature>
<dbReference type="VEuPathDB" id="FungiDB:CTRG_04998"/>
<comment type="subcellular location">
    <subcellularLocation>
        <location evidence="1">Nucleus</location>
    </subcellularLocation>
</comment>
<dbReference type="STRING" id="294747.C5MG05"/>
<dbReference type="InterPro" id="IPR003195">
    <property type="entry name" value="TFIID_TAF13"/>
</dbReference>
<keyword evidence="4" id="KW-0539">Nucleus</keyword>
<evidence type="ECO:0000256" key="5">
    <source>
        <dbReference type="ARBA" id="ARBA00038392"/>
    </source>
</evidence>
<dbReference type="Gene3D" id="1.10.20.10">
    <property type="entry name" value="Histone, subunit A"/>
    <property type="match status" value="1"/>
</dbReference>
<dbReference type="SUPFAM" id="SSF47113">
    <property type="entry name" value="Histone-fold"/>
    <property type="match status" value="1"/>
</dbReference>
<proteinExistence type="inferred from homology"/>
<dbReference type="Pfam" id="PF02269">
    <property type="entry name" value="TFIID-18kDa"/>
    <property type="match status" value="1"/>
</dbReference>